<geneLocation type="plasmid" evidence="1 2">
    <name>pLPU83d</name>
</geneLocation>
<accession>W6RPR0</accession>
<keyword evidence="1" id="KW-0614">Plasmid</keyword>
<sequence length="81" mass="8993">MTSFEKRAMSIKPAKQMDVAFEVEAALAFHDEDAKATIATLLGDIKHLRMQLALAEAAMSHGMTRGWTPTFDREVERAGQD</sequence>
<protein>
    <submittedName>
        <fullName evidence="1">Uncharacterized protein</fullName>
    </submittedName>
</protein>
<dbReference type="HOGENOM" id="CLU_195317_1_0_5"/>
<dbReference type="Proteomes" id="UP000019443">
    <property type="component" value="Plasmid pLPU83d"/>
</dbReference>
<name>W6RPR0_9HYPH</name>
<dbReference type="KEGG" id="rhl:LPU83_pLPU83d_1657"/>
<organism evidence="1 2">
    <name type="scientific">Rhizobium favelukesii</name>
    <dbReference type="NCBI Taxonomy" id="348824"/>
    <lineage>
        <taxon>Bacteria</taxon>
        <taxon>Pseudomonadati</taxon>
        <taxon>Pseudomonadota</taxon>
        <taxon>Alphaproteobacteria</taxon>
        <taxon>Hyphomicrobiales</taxon>
        <taxon>Rhizobiaceae</taxon>
        <taxon>Rhizobium/Agrobacterium group</taxon>
        <taxon>Rhizobium</taxon>
    </lineage>
</organism>
<evidence type="ECO:0000313" key="2">
    <source>
        <dbReference type="Proteomes" id="UP000019443"/>
    </source>
</evidence>
<dbReference type="PATRIC" id="fig|348824.6.peg.7405"/>
<gene>
    <name evidence="1" type="ORF">LPU83_pLPU83d_1657</name>
</gene>
<reference evidence="1" key="1">
    <citation type="submission" date="2013-11" db="EMBL/GenBank/DDBJ databases">
        <title>Draft genome sequence of the broad-host-range Rhizobium sp. LPU83 strain, a member of the low-genetic diversity Oregon-like Rhizobium sp. group.</title>
        <authorList>
            <person name="Wibberg D."/>
            <person name="Puehler A."/>
            <person name="Schlueter A."/>
        </authorList>
    </citation>
    <scope>NUCLEOTIDE SEQUENCE [LARGE SCALE GENOMIC DNA]</scope>
    <source>
        <strain evidence="1">LPU83</strain>
        <plasmid evidence="1">pLPU83d</plasmid>
    </source>
</reference>
<evidence type="ECO:0000313" key="1">
    <source>
        <dbReference type="EMBL" id="CDM63027.1"/>
    </source>
</evidence>
<dbReference type="EMBL" id="HG916855">
    <property type="protein sequence ID" value="CDM63027.1"/>
    <property type="molecule type" value="Genomic_DNA"/>
</dbReference>
<dbReference type="AlphaFoldDB" id="W6RPR0"/>
<proteinExistence type="predicted"/>
<keyword evidence="2" id="KW-1185">Reference proteome</keyword>